<evidence type="ECO:0000256" key="1">
    <source>
        <dbReference type="ARBA" id="ARBA00022723"/>
    </source>
</evidence>
<dbReference type="SUPFAM" id="SSF57716">
    <property type="entry name" value="Glucocorticoid receptor-like (DNA-binding domain)"/>
    <property type="match status" value="2"/>
</dbReference>
<feature type="region of interest" description="Disordered" evidence="6">
    <location>
        <begin position="127"/>
        <end position="193"/>
    </location>
</feature>
<dbReference type="AlphaFoldDB" id="A0A9P6WA53"/>
<evidence type="ECO:0000256" key="5">
    <source>
        <dbReference type="PROSITE-ProRule" id="PRU00125"/>
    </source>
</evidence>
<keyword evidence="3 5" id="KW-0862">Zinc</keyword>
<gene>
    <name evidence="8" type="ORF">C6P46_000112</name>
</gene>
<proteinExistence type="predicted"/>
<dbReference type="PANTHER" id="PTHR24205:SF16">
    <property type="entry name" value="GH01042P-RELATED"/>
    <property type="match status" value="1"/>
</dbReference>
<feature type="compositionally biased region" description="Polar residues" evidence="6">
    <location>
        <begin position="85"/>
        <end position="95"/>
    </location>
</feature>
<protein>
    <recommendedName>
        <fullName evidence="7">LIM zinc-binding domain-containing protein</fullName>
    </recommendedName>
</protein>
<feature type="compositionally biased region" description="Polar residues" evidence="6">
    <location>
        <begin position="183"/>
        <end position="192"/>
    </location>
</feature>
<evidence type="ECO:0000256" key="4">
    <source>
        <dbReference type="ARBA" id="ARBA00023038"/>
    </source>
</evidence>
<evidence type="ECO:0000256" key="6">
    <source>
        <dbReference type="SAM" id="MobiDB-lite"/>
    </source>
</evidence>
<dbReference type="PROSITE" id="PS00478">
    <property type="entry name" value="LIM_DOMAIN_1"/>
    <property type="match status" value="1"/>
</dbReference>
<feature type="domain" description="LIM zinc-binding" evidence="7">
    <location>
        <begin position="510"/>
        <end position="573"/>
    </location>
</feature>
<dbReference type="PROSITE" id="PS50023">
    <property type="entry name" value="LIM_DOMAIN_2"/>
    <property type="match status" value="1"/>
</dbReference>
<keyword evidence="2" id="KW-0677">Repeat</keyword>
<dbReference type="PANTHER" id="PTHR24205">
    <property type="entry name" value="FOUR AND A HALF LIM DOMAINS PROTEIN"/>
    <property type="match status" value="1"/>
</dbReference>
<sequence>MASQYVQPQPNIGGPRMPYMSNAAAWDRPPPHSLHSPSSRPSPPRRYLPPSQALRNYSPPGAQAYYESSAPADAWTAGRPRNADQPHSQQSNTNLAPPPPTATAQQQWIKCSSCSEMVELEELGDHVCQPGGTLRSLKVDVDGGERSARLRVTNPDRDYDNSENNAAPRSPALSMPRSPVSPSPNSATSTSRLPFFERYQKMVDTSGSNNEAAAAAGQVGSAIPRSPRLALANLSQPSYSAERSPRLAAPDHNATMSTSRSEPLLSPPAPSYPVRKNSLPRPRSPHGEAYQPFSDSPQAQEDRDQDHSHQPAPSQSPSRRELVESTYLAYAAFDDDDDNEDSSPYLHSPHQHHTLTASYSSPADLAGLTVPSTPASYTSRPRDDPASPSGLDACLADLQLLAEDDAVVDEGAAGLMIRGFGDTQDAHSPILGTEQQPPQPLTARSPTPRSRRLPTRQDSFEIRQVPSHLAHQDSITCAVCRAPLATADDLRRAGDGQAFCRPCYADRFLPKCRKCCKPIEGGAVTSSDGKVTGKYHADCFGCFGCSAKFPDGEFYVFDGKPYCQNDYHALNGSLCAAADCGRPIEGSCVSLIGEENGGGGRYHPTCFNCSEPSCRRPLLDFHYIVGGRPFCDEHFSGAQRFCPPWDASVSAARSQAERSRKRQTIVTWR</sequence>
<dbReference type="GO" id="GO:0005634">
    <property type="term" value="C:nucleus"/>
    <property type="evidence" value="ECO:0007669"/>
    <property type="project" value="TreeGrafter"/>
</dbReference>
<feature type="compositionally biased region" description="Polar residues" evidence="6">
    <location>
        <begin position="370"/>
        <end position="379"/>
    </location>
</feature>
<comment type="caution">
    <text evidence="8">The sequence shown here is derived from an EMBL/GenBank/DDBJ whole genome shotgun (WGS) entry which is preliminary data.</text>
</comment>
<name>A0A9P6WA53_RHOMI</name>
<dbReference type="InterPro" id="IPR001781">
    <property type="entry name" value="Znf_LIM"/>
</dbReference>
<dbReference type="EMBL" id="PUHQ01000001">
    <property type="protein sequence ID" value="KAG0667576.1"/>
    <property type="molecule type" value="Genomic_DNA"/>
</dbReference>
<dbReference type="GO" id="GO:0046872">
    <property type="term" value="F:metal ion binding"/>
    <property type="evidence" value="ECO:0007669"/>
    <property type="project" value="UniProtKB-KW"/>
</dbReference>
<feature type="compositionally biased region" description="Polar residues" evidence="6">
    <location>
        <begin position="1"/>
        <end position="10"/>
    </location>
</feature>
<keyword evidence="4 5" id="KW-0440">LIM domain</keyword>
<dbReference type="Pfam" id="PF00412">
    <property type="entry name" value="LIM"/>
    <property type="match status" value="2"/>
</dbReference>
<dbReference type="CDD" id="cd08368">
    <property type="entry name" value="LIM"/>
    <property type="match status" value="1"/>
</dbReference>
<keyword evidence="1 5" id="KW-0479">Metal-binding</keyword>
<accession>A0A9P6WA53</accession>
<feature type="region of interest" description="Disordered" evidence="6">
    <location>
        <begin position="1"/>
        <end position="108"/>
    </location>
</feature>
<dbReference type="OrthoDB" id="1112565at2759"/>
<dbReference type="SMART" id="SM00132">
    <property type="entry name" value="LIM"/>
    <property type="match status" value="2"/>
</dbReference>
<feature type="compositionally biased region" description="Basic and acidic residues" evidence="6">
    <location>
        <begin position="137"/>
        <end position="160"/>
    </location>
</feature>
<dbReference type="Gene3D" id="2.10.110.10">
    <property type="entry name" value="Cysteine Rich Protein"/>
    <property type="match status" value="2"/>
</dbReference>
<evidence type="ECO:0000256" key="3">
    <source>
        <dbReference type="ARBA" id="ARBA00022833"/>
    </source>
</evidence>
<keyword evidence="9" id="KW-1185">Reference proteome</keyword>
<feature type="region of interest" description="Disordered" evidence="6">
    <location>
        <begin position="425"/>
        <end position="454"/>
    </location>
</feature>
<feature type="compositionally biased region" description="Basic and acidic residues" evidence="6">
    <location>
        <begin position="300"/>
        <end position="309"/>
    </location>
</feature>
<dbReference type="GO" id="GO:0003712">
    <property type="term" value="F:transcription coregulator activity"/>
    <property type="evidence" value="ECO:0007669"/>
    <property type="project" value="TreeGrafter"/>
</dbReference>
<feature type="region of interest" description="Disordered" evidence="6">
    <location>
        <begin position="234"/>
        <end position="321"/>
    </location>
</feature>
<organism evidence="8 9">
    <name type="scientific">Rhodotorula mucilaginosa</name>
    <name type="common">Yeast</name>
    <name type="synonym">Rhodotorula rubra</name>
    <dbReference type="NCBI Taxonomy" id="5537"/>
    <lineage>
        <taxon>Eukaryota</taxon>
        <taxon>Fungi</taxon>
        <taxon>Dikarya</taxon>
        <taxon>Basidiomycota</taxon>
        <taxon>Pucciniomycotina</taxon>
        <taxon>Microbotryomycetes</taxon>
        <taxon>Sporidiobolales</taxon>
        <taxon>Sporidiobolaceae</taxon>
        <taxon>Rhodotorula</taxon>
    </lineage>
</organism>
<evidence type="ECO:0000313" key="8">
    <source>
        <dbReference type="EMBL" id="KAG0667576.1"/>
    </source>
</evidence>
<dbReference type="Proteomes" id="UP000777482">
    <property type="component" value="Unassembled WGS sequence"/>
</dbReference>
<evidence type="ECO:0000256" key="2">
    <source>
        <dbReference type="ARBA" id="ARBA00022737"/>
    </source>
</evidence>
<dbReference type="GO" id="GO:0030695">
    <property type="term" value="F:GTPase regulator activity"/>
    <property type="evidence" value="ECO:0007669"/>
    <property type="project" value="UniProtKB-ARBA"/>
</dbReference>
<reference evidence="8 9" key="1">
    <citation type="submission" date="2020-11" db="EMBL/GenBank/DDBJ databases">
        <title>Kefir isolates.</title>
        <authorList>
            <person name="Marcisauskas S."/>
            <person name="Kim Y."/>
            <person name="Blasche S."/>
        </authorList>
    </citation>
    <scope>NUCLEOTIDE SEQUENCE [LARGE SCALE GENOMIC DNA]</scope>
    <source>
        <strain evidence="8 9">KR</strain>
    </source>
</reference>
<evidence type="ECO:0000313" key="9">
    <source>
        <dbReference type="Proteomes" id="UP000777482"/>
    </source>
</evidence>
<evidence type="ECO:0000259" key="7">
    <source>
        <dbReference type="PROSITE" id="PS50023"/>
    </source>
</evidence>
<feature type="region of interest" description="Disordered" evidence="6">
    <location>
        <begin position="334"/>
        <end position="391"/>
    </location>
</feature>